<comment type="caution">
    <text evidence="1">The sequence shown here is derived from an EMBL/GenBank/DDBJ whole genome shotgun (WGS) entry which is preliminary data.</text>
</comment>
<evidence type="ECO:0000313" key="2">
    <source>
        <dbReference type="Proteomes" id="UP000767392"/>
    </source>
</evidence>
<protein>
    <submittedName>
        <fullName evidence="1">Uncharacterized protein</fullName>
    </submittedName>
</protein>
<keyword evidence="2" id="KW-1185">Reference proteome</keyword>
<evidence type="ECO:0000313" key="1">
    <source>
        <dbReference type="EMBL" id="TPR12737.1"/>
    </source>
</evidence>
<gene>
    <name evidence="1" type="ORF">DY048_06925</name>
</gene>
<accession>A0ABY2YRH3</accession>
<dbReference type="RefSeq" id="WP_105988548.1">
    <property type="nucleotide sequence ID" value="NZ_POST01000011.1"/>
</dbReference>
<organism evidence="1 2">
    <name type="scientific">Apilactobacillus timberlakei</name>
    <dbReference type="NCBI Taxonomy" id="2008380"/>
    <lineage>
        <taxon>Bacteria</taxon>
        <taxon>Bacillati</taxon>
        <taxon>Bacillota</taxon>
        <taxon>Bacilli</taxon>
        <taxon>Lactobacillales</taxon>
        <taxon>Lactobacillaceae</taxon>
        <taxon>Apilactobacillus</taxon>
    </lineage>
</organism>
<reference evidence="1 2" key="1">
    <citation type="submission" date="2018-08" db="EMBL/GenBank/DDBJ databases">
        <title>Comparative genomics of wild bee and flower associated Lactobacillus reveals potential adaptation to the bee host.</title>
        <authorList>
            <person name="Vuong H.Q."/>
            <person name="Mcfrederick Q.S."/>
        </authorList>
    </citation>
    <scope>NUCLEOTIDE SEQUENCE [LARGE SCALE GENOMIC DNA]</scope>
    <source>
        <strain evidence="1 2">HV_04</strain>
    </source>
</reference>
<sequence>MEKIKTMSPIKIDTSYARPVLDAGMAGIMLINPTDHEGLQNYHGLAEVIKDYSLGSAVYSQATAYFNNENSPLFQVTSYKVGDGNSLTSVMNKYYYSGAQYFLVHMSIDDKNLSDIAAISNFVEAQDNKELIVDLTYSDVTKLPAAVSGLNIDNNKATLIMAKNLINGTDEFQGAHFLSTYANAGLGTDAALVNNLDGVTPQDKYEFGANELEKYFVPNKIATYAWRGGTPMMTSGVSQSGDQFQAMVVRDAITNEITSSLNNVILQNNGRITYDNTGIKLFENSIYGVLNEYATRGFIETQFDVHSVDANNISESKKASGRLTGMNWKYTPKFTIDDASFSQTVVLPEVL</sequence>
<name>A0ABY2YRH3_9LACO</name>
<dbReference type="EMBL" id="QUAM01000006">
    <property type="protein sequence ID" value="TPR12737.1"/>
    <property type="molecule type" value="Genomic_DNA"/>
</dbReference>
<proteinExistence type="predicted"/>
<dbReference type="Proteomes" id="UP000767392">
    <property type="component" value="Unassembled WGS sequence"/>
</dbReference>